<dbReference type="Proteomes" id="UP000296049">
    <property type="component" value="Unassembled WGS sequence"/>
</dbReference>
<evidence type="ECO:0000313" key="2">
    <source>
        <dbReference type="Proteomes" id="UP000296049"/>
    </source>
</evidence>
<gene>
    <name evidence="1" type="ORF">Anapl_09458</name>
</gene>
<sequence length="206" mass="23169">MKLGRKEVWLGRERELSENDRAYWMPSSSLGRSVHSYTIQRLNRDSDKKHCISQRQRHEGNMEPCDTEACCSPTTDRAPKACEGLSDQALQEKNAPTSTSQTLSQTEHENEFHLLDSTDAHGRFYLLYGKRPRDTADRGNFFASKFSVSEKAPRQRGELHGAAGIELGALLLKQGDCTRTADWEPTLKPSAFWAVQEHGGHVGKPL</sequence>
<dbReference type="EMBL" id="KB742940">
    <property type="protein sequence ID" value="EOB02609.1"/>
    <property type="molecule type" value="Genomic_DNA"/>
</dbReference>
<protein>
    <submittedName>
        <fullName evidence="1">Uncharacterized protein</fullName>
    </submittedName>
</protein>
<keyword evidence="2" id="KW-1185">Reference proteome</keyword>
<dbReference type="AlphaFoldDB" id="R0LAA0"/>
<reference evidence="2" key="1">
    <citation type="journal article" date="2013" name="Nat. Genet.">
        <title>The duck genome and transcriptome provide insight into an avian influenza virus reservoir species.</title>
        <authorList>
            <person name="Huang Y."/>
            <person name="Li Y."/>
            <person name="Burt D.W."/>
            <person name="Chen H."/>
            <person name="Zhang Y."/>
            <person name="Qian W."/>
            <person name="Kim H."/>
            <person name="Gan S."/>
            <person name="Zhao Y."/>
            <person name="Li J."/>
            <person name="Yi K."/>
            <person name="Feng H."/>
            <person name="Zhu P."/>
            <person name="Li B."/>
            <person name="Liu Q."/>
            <person name="Fairley S."/>
            <person name="Magor K.E."/>
            <person name="Du Z."/>
            <person name="Hu X."/>
            <person name="Goodman L."/>
            <person name="Tafer H."/>
            <person name="Vignal A."/>
            <person name="Lee T."/>
            <person name="Kim K.W."/>
            <person name="Sheng Z."/>
            <person name="An Y."/>
            <person name="Searle S."/>
            <person name="Herrero J."/>
            <person name="Groenen M.A."/>
            <person name="Crooijmans R.P."/>
            <person name="Faraut T."/>
            <person name="Cai Q."/>
            <person name="Webster R.G."/>
            <person name="Aldridge J.R."/>
            <person name="Warren W.C."/>
            <person name="Bartschat S."/>
            <person name="Kehr S."/>
            <person name="Marz M."/>
            <person name="Stadler P.F."/>
            <person name="Smith J."/>
            <person name="Kraus R.H."/>
            <person name="Zhao Y."/>
            <person name="Ren L."/>
            <person name="Fei J."/>
            <person name="Morisson M."/>
            <person name="Kaiser P."/>
            <person name="Griffin D.K."/>
            <person name="Rao M."/>
            <person name="Pitel F."/>
            <person name="Wang J."/>
            <person name="Li N."/>
        </authorList>
    </citation>
    <scope>NUCLEOTIDE SEQUENCE [LARGE SCALE GENOMIC DNA]</scope>
</reference>
<name>R0LAA0_ANAPL</name>
<proteinExistence type="predicted"/>
<evidence type="ECO:0000313" key="1">
    <source>
        <dbReference type="EMBL" id="EOB02609.1"/>
    </source>
</evidence>
<organism evidence="1 2">
    <name type="scientific">Anas platyrhynchos</name>
    <name type="common">Mallard</name>
    <name type="synonym">Anas boschas</name>
    <dbReference type="NCBI Taxonomy" id="8839"/>
    <lineage>
        <taxon>Eukaryota</taxon>
        <taxon>Metazoa</taxon>
        <taxon>Chordata</taxon>
        <taxon>Craniata</taxon>
        <taxon>Vertebrata</taxon>
        <taxon>Euteleostomi</taxon>
        <taxon>Archelosauria</taxon>
        <taxon>Archosauria</taxon>
        <taxon>Dinosauria</taxon>
        <taxon>Saurischia</taxon>
        <taxon>Theropoda</taxon>
        <taxon>Coelurosauria</taxon>
        <taxon>Aves</taxon>
        <taxon>Neognathae</taxon>
        <taxon>Galloanserae</taxon>
        <taxon>Anseriformes</taxon>
        <taxon>Anatidae</taxon>
        <taxon>Anatinae</taxon>
        <taxon>Anas</taxon>
    </lineage>
</organism>
<accession>R0LAA0</accession>